<feature type="domain" description="RRN6 beta-propeller" evidence="2">
    <location>
        <begin position="103"/>
        <end position="435"/>
    </location>
</feature>
<organism evidence="4 5">
    <name type="scientific">Myriangium duriaei CBS 260.36</name>
    <dbReference type="NCBI Taxonomy" id="1168546"/>
    <lineage>
        <taxon>Eukaryota</taxon>
        <taxon>Fungi</taxon>
        <taxon>Dikarya</taxon>
        <taxon>Ascomycota</taxon>
        <taxon>Pezizomycotina</taxon>
        <taxon>Dothideomycetes</taxon>
        <taxon>Dothideomycetidae</taxon>
        <taxon>Myriangiales</taxon>
        <taxon>Myriangiaceae</taxon>
        <taxon>Myriangium</taxon>
    </lineage>
</organism>
<evidence type="ECO:0000259" key="3">
    <source>
        <dbReference type="Pfam" id="PF20640"/>
    </source>
</evidence>
<dbReference type="GO" id="GO:0001163">
    <property type="term" value="F:RNA polymerase I transcription regulatory region sequence-specific DNA binding"/>
    <property type="evidence" value="ECO:0007669"/>
    <property type="project" value="TreeGrafter"/>
</dbReference>
<dbReference type="AlphaFoldDB" id="A0A9P4J3S2"/>
<dbReference type="EMBL" id="ML996085">
    <property type="protein sequence ID" value="KAF2152927.1"/>
    <property type="molecule type" value="Genomic_DNA"/>
</dbReference>
<dbReference type="GO" id="GO:0070860">
    <property type="term" value="C:RNA polymerase I core factor complex"/>
    <property type="evidence" value="ECO:0007669"/>
    <property type="project" value="TreeGrafter"/>
</dbReference>
<feature type="region of interest" description="Disordered" evidence="1">
    <location>
        <begin position="900"/>
        <end position="941"/>
    </location>
</feature>
<feature type="compositionally biased region" description="Basic residues" evidence="1">
    <location>
        <begin position="983"/>
        <end position="996"/>
    </location>
</feature>
<evidence type="ECO:0000256" key="1">
    <source>
        <dbReference type="SAM" id="MobiDB-lite"/>
    </source>
</evidence>
<feature type="compositionally biased region" description="Basic and acidic residues" evidence="1">
    <location>
        <begin position="863"/>
        <end position="872"/>
    </location>
</feature>
<comment type="caution">
    <text evidence="4">The sequence shown here is derived from an EMBL/GenBank/DDBJ whole genome shotgun (WGS) entry which is preliminary data.</text>
</comment>
<dbReference type="GO" id="GO:0042790">
    <property type="term" value="P:nucleolar large rRNA transcription by RNA polymerase I"/>
    <property type="evidence" value="ECO:0007669"/>
    <property type="project" value="TreeGrafter"/>
</dbReference>
<dbReference type="Pfam" id="PF10214">
    <property type="entry name" value="Rrn6_beta-prop"/>
    <property type="match status" value="1"/>
</dbReference>
<name>A0A9P4J3S2_9PEZI</name>
<feature type="compositionally biased region" description="Basic residues" evidence="1">
    <location>
        <begin position="852"/>
        <end position="862"/>
    </location>
</feature>
<dbReference type="InterPro" id="IPR019350">
    <property type="entry name" value="RNA_pol_I-sp_TIF_RRN6-like"/>
</dbReference>
<dbReference type="GO" id="GO:0001179">
    <property type="term" value="F:RNA polymerase I general transcription initiation factor binding"/>
    <property type="evidence" value="ECO:0007669"/>
    <property type="project" value="TreeGrafter"/>
</dbReference>
<dbReference type="PANTHER" id="PTHR28221:SF2">
    <property type="entry name" value="RNA POLYMERASE I-SPECIFIC TRANSCRIPTION INITIATION FACTOR RRN6"/>
    <property type="match status" value="1"/>
</dbReference>
<evidence type="ECO:0008006" key="6">
    <source>
        <dbReference type="Google" id="ProtNLM"/>
    </source>
</evidence>
<dbReference type="PANTHER" id="PTHR28221">
    <property type="entry name" value="RNA POLYMERASE I-SPECIFIC TRANSCRIPTION INITIATION FACTOR RRN6"/>
    <property type="match status" value="1"/>
</dbReference>
<dbReference type="Proteomes" id="UP000799439">
    <property type="component" value="Unassembled WGS sequence"/>
</dbReference>
<protein>
    <recommendedName>
        <fullName evidence="6">RNA polymerase I-specific transcription initiation factor RRN6-like protein</fullName>
    </recommendedName>
</protein>
<sequence length="996" mass="110024">MANTYDDGLGYGQLGDPTYFVQRRTWDWQRPLESCVCIEAVGASQIVVPSPLSAQRHDAHQDYTTRKFKASGHGAPEITPAGALLPDLARTSSEILEATKLHDPSTGDLLAFGSVRDSSINKKITVVAFVSDAGKRCLSVITVRSQKQGWANDKHDFIQVPQIAGEHGFWESPSPIQQVTMCKDGTQNRGTAAVRTRQGTYVLRIKIDRQAGQRLFDVQATRIRISVQSFVSSHHGQALQQSDVAINPWMPTHLATTNVAGRWEISEVAKFVDGSNTRMMKQISSGLIDDGEDGSEVDVDETRYDGWSRVIWIYDQYTILACNRTTMTLADISSGSSCIVVVEQTRRQCGIWILDLRVDPSHPARFFLLTPMFIYHVQLDEKVAPDKKRNLAVTSQVLSKVRHFRDPLDPSLRLSLTSHDGGTAAVISSAASPSCSCVFFNNISGSWLVPATVSTLCLVPDSRLEMTDTVASTFIQPVKWSDDLDSGFAEEYRQRGINFWTTICLHRDLSISQQLCAVSPATDLGQDSILPPQWRSRNKHTPKRLAKQSFVVEDEDDDDYDFSNLLPPETTLEVVKRKRPWKRSLNLELVYQTLLDRNANPSDDLTSHLLQYNNSGQQGSSCKLLIDSSSPKLQVSDLQESINAFDELLQHYAPHSMSSGSKQTITPISSAQFLRVALSGPIPHHFALESIYNGIVASWLSPLADVPGRARLAREQLCRRVAAQLCLASYTSKPVVQFEATPLAPDPIQQSFPSQLLSSQLQSSQSQLATPAAPTQTTLSAALSRLSSLTAVTPSTRTPVAFSSTAESILSHWNTASTPQEYSWSSTRALVKAQREHHASMSQLSERDRARRERKAAKLRARREKEEHRARIESSQAEQHPGLRVWGHDSGRTELALRSVPEERHTQSSPPLMSSQQPATMSPAALPRQPFATPQTLPPQGQVPFSAQPIASSQLFTPFTQGMGASQTPIAGLGSQARTPGPARKKVKVRRRTEGF</sequence>
<gene>
    <name evidence="4" type="ORF">K461DRAFT_312443</name>
</gene>
<dbReference type="OrthoDB" id="4090074at2759"/>
<dbReference type="InterPro" id="IPR048535">
    <property type="entry name" value="RRN6_beta-prop"/>
</dbReference>
<accession>A0A9P4J3S2</accession>
<feature type="region of interest" description="Disordered" evidence="1">
    <location>
        <begin position="833"/>
        <end position="887"/>
    </location>
</feature>
<evidence type="ECO:0000313" key="5">
    <source>
        <dbReference type="Proteomes" id="UP000799439"/>
    </source>
</evidence>
<reference evidence="4" key="1">
    <citation type="journal article" date="2020" name="Stud. Mycol.">
        <title>101 Dothideomycetes genomes: a test case for predicting lifestyles and emergence of pathogens.</title>
        <authorList>
            <person name="Haridas S."/>
            <person name="Albert R."/>
            <person name="Binder M."/>
            <person name="Bloem J."/>
            <person name="Labutti K."/>
            <person name="Salamov A."/>
            <person name="Andreopoulos B."/>
            <person name="Baker S."/>
            <person name="Barry K."/>
            <person name="Bills G."/>
            <person name="Bluhm B."/>
            <person name="Cannon C."/>
            <person name="Castanera R."/>
            <person name="Culley D."/>
            <person name="Daum C."/>
            <person name="Ezra D."/>
            <person name="Gonzalez J."/>
            <person name="Henrissat B."/>
            <person name="Kuo A."/>
            <person name="Liang C."/>
            <person name="Lipzen A."/>
            <person name="Lutzoni F."/>
            <person name="Magnuson J."/>
            <person name="Mondo S."/>
            <person name="Nolan M."/>
            <person name="Ohm R."/>
            <person name="Pangilinan J."/>
            <person name="Park H.-J."/>
            <person name="Ramirez L."/>
            <person name="Alfaro M."/>
            <person name="Sun H."/>
            <person name="Tritt A."/>
            <person name="Yoshinaga Y."/>
            <person name="Zwiers L.-H."/>
            <person name="Turgeon B."/>
            <person name="Goodwin S."/>
            <person name="Spatafora J."/>
            <person name="Crous P."/>
            <person name="Grigoriev I."/>
        </authorList>
    </citation>
    <scope>NUCLEOTIDE SEQUENCE</scope>
    <source>
        <strain evidence="4">CBS 260.36</strain>
    </source>
</reference>
<proteinExistence type="predicted"/>
<keyword evidence="5" id="KW-1185">Reference proteome</keyword>
<dbReference type="Pfam" id="PF20640">
    <property type="entry name" value="Rrn6_HB"/>
    <property type="match status" value="1"/>
</dbReference>
<evidence type="ECO:0000259" key="2">
    <source>
        <dbReference type="Pfam" id="PF10214"/>
    </source>
</evidence>
<evidence type="ECO:0000313" key="4">
    <source>
        <dbReference type="EMBL" id="KAF2152927.1"/>
    </source>
</evidence>
<feature type="compositionally biased region" description="Low complexity" evidence="1">
    <location>
        <begin position="907"/>
        <end position="918"/>
    </location>
</feature>
<feature type="compositionally biased region" description="Polar residues" evidence="1">
    <location>
        <begin position="932"/>
        <end position="941"/>
    </location>
</feature>
<feature type="region of interest" description="Disordered" evidence="1">
    <location>
        <begin position="962"/>
        <end position="996"/>
    </location>
</feature>
<feature type="domain" description="RRN6 helical bundle" evidence="3">
    <location>
        <begin position="548"/>
        <end position="729"/>
    </location>
</feature>
<feature type="compositionally biased region" description="Basic and acidic residues" evidence="1">
    <location>
        <begin position="833"/>
        <end position="851"/>
    </location>
</feature>
<dbReference type="InterPro" id="IPR048537">
    <property type="entry name" value="RRN6_HB"/>
</dbReference>